<feature type="compositionally biased region" description="Basic and acidic residues" evidence="1">
    <location>
        <begin position="130"/>
        <end position="151"/>
    </location>
</feature>
<protein>
    <submittedName>
        <fullName evidence="2">Uncharacterized protein</fullName>
    </submittedName>
</protein>
<accession>A0A9P7M0U2</accession>
<proteinExistence type="predicted"/>
<organism evidence="2 3">
    <name type="scientific">Claviceps pazoutovae</name>
    <dbReference type="NCBI Taxonomy" id="1649127"/>
    <lineage>
        <taxon>Eukaryota</taxon>
        <taxon>Fungi</taxon>
        <taxon>Dikarya</taxon>
        <taxon>Ascomycota</taxon>
        <taxon>Pezizomycotina</taxon>
        <taxon>Sordariomycetes</taxon>
        <taxon>Hypocreomycetidae</taxon>
        <taxon>Hypocreales</taxon>
        <taxon>Clavicipitaceae</taxon>
        <taxon>Claviceps</taxon>
    </lineage>
</organism>
<gene>
    <name evidence="2" type="ORF">E4U60_000198</name>
</gene>
<evidence type="ECO:0000313" key="2">
    <source>
        <dbReference type="EMBL" id="KAG5927347.1"/>
    </source>
</evidence>
<sequence>METPTVNATRKDVWSNLQTDRQFQQILAPQPLPRTKTPMPTKSVLTPFREDRRTSRVDVPLKLPSTSTVLLTELSLSFPTPLIFREGDLQMENVQPSPRTIRTAQKNMLPADPAVSKDLVAGVALNDPPHGSKDHGEERTVNPPDKERRVVDAVTNDSDSPISRADHIFDEVSKVSFEEPLNNGFPVHSKVSCDENHTKLRHRDPARTPTDPPDGTRPQKQERKEEKTLPGEFALAGHCSLPSTGTTWTDWAKRLTSTSPIIILARTLPPPFLRYSWSNCRFVERLVP</sequence>
<dbReference type="OrthoDB" id="10453650at2759"/>
<feature type="compositionally biased region" description="Basic and acidic residues" evidence="1">
    <location>
        <begin position="196"/>
        <end position="206"/>
    </location>
</feature>
<dbReference type="EMBL" id="SRPO01001025">
    <property type="protein sequence ID" value="KAG5927347.1"/>
    <property type="molecule type" value="Genomic_DNA"/>
</dbReference>
<feature type="compositionally biased region" description="Basic and acidic residues" evidence="1">
    <location>
        <begin position="217"/>
        <end position="229"/>
    </location>
</feature>
<feature type="region of interest" description="Disordered" evidence="1">
    <location>
        <begin position="124"/>
        <end position="165"/>
    </location>
</feature>
<name>A0A9P7M0U2_9HYPO</name>
<dbReference type="Proteomes" id="UP000706124">
    <property type="component" value="Unassembled WGS sequence"/>
</dbReference>
<dbReference type="AlphaFoldDB" id="A0A9P7M0U2"/>
<evidence type="ECO:0000313" key="3">
    <source>
        <dbReference type="Proteomes" id="UP000706124"/>
    </source>
</evidence>
<evidence type="ECO:0000256" key="1">
    <source>
        <dbReference type="SAM" id="MobiDB-lite"/>
    </source>
</evidence>
<keyword evidence="3" id="KW-1185">Reference proteome</keyword>
<reference evidence="2 3" key="1">
    <citation type="journal article" date="2020" name="bioRxiv">
        <title>Whole genome comparisons of ergot fungi reveals the divergence and evolution of species within the genus Claviceps are the result of varying mechanisms driving genome evolution and host range expansion.</title>
        <authorList>
            <person name="Wyka S.A."/>
            <person name="Mondo S.J."/>
            <person name="Liu M."/>
            <person name="Dettman J."/>
            <person name="Nalam V."/>
            <person name="Broders K.D."/>
        </authorList>
    </citation>
    <scope>NUCLEOTIDE SEQUENCE [LARGE SCALE GENOMIC DNA]</scope>
    <source>
        <strain evidence="2 3">CCC 1485</strain>
    </source>
</reference>
<feature type="region of interest" description="Disordered" evidence="1">
    <location>
        <begin position="196"/>
        <end position="231"/>
    </location>
</feature>
<comment type="caution">
    <text evidence="2">The sequence shown here is derived from an EMBL/GenBank/DDBJ whole genome shotgun (WGS) entry which is preliminary data.</text>
</comment>